<dbReference type="Proteomes" id="UP001201163">
    <property type="component" value="Unassembled WGS sequence"/>
</dbReference>
<dbReference type="GO" id="GO:0003723">
    <property type="term" value="F:RNA binding"/>
    <property type="evidence" value="ECO:0007669"/>
    <property type="project" value="UniProtKB-UniRule"/>
</dbReference>
<dbReference type="InterPro" id="IPR014720">
    <property type="entry name" value="dsRBD_dom"/>
</dbReference>
<comment type="caution">
    <text evidence="3">The sequence shown here is derived from an EMBL/GenBank/DDBJ whole genome shotgun (WGS) entry which is preliminary data.</text>
</comment>
<reference evidence="3" key="1">
    <citation type="submission" date="2022-01" db="EMBL/GenBank/DDBJ databases">
        <title>Comparative genomics reveals a dynamic genome evolution in the ectomycorrhizal milk-cap (Lactarius) mushrooms.</title>
        <authorList>
            <consortium name="DOE Joint Genome Institute"/>
            <person name="Lebreton A."/>
            <person name="Tang N."/>
            <person name="Kuo A."/>
            <person name="LaButti K."/>
            <person name="Drula E."/>
            <person name="Barry K."/>
            <person name="Clum A."/>
            <person name="Lipzen A."/>
            <person name="Mousain D."/>
            <person name="Ng V."/>
            <person name="Wang R."/>
            <person name="Wang X."/>
            <person name="Dai Y."/>
            <person name="Henrissat B."/>
            <person name="Grigoriev I.V."/>
            <person name="Guerin-Laguette A."/>
            <person name="Yu F."/>
            <person name="Martin F.M."/>
        </authorList>
    </citation>
    <scope>NUCLEOTIDE SEQUENCE</scope>
    <source>
        <strain evidence="3">QP</strain>
    </source>
</reference>
<dbReference type="SUPFAM" id="SSF54768">
    <property type="entry name" value="dsRNA-binding domain-like"/>
    <property type="match status" value="1"/>
</dbReference>
<protein>
    <recommendedName>
        <fullName evidence="2">DRBM domain-containing protein</fullName>
    </recommendedName>
</protein>
<organism evidence="3 4">
    <name type="scientific">Lactarius akahatsu</name>
    <dbReference type="NCBI Taxonomy" id="416441"/>
    <lineage>
        <taxon>Eukaryota</taxon>
        <taxon>Fungi</taxon>
        <taxon>Dikarya</taxon>
        <taxon>Basidiomycota</taxon>
        <taxon>Agaricomycotina</taxon>
        <taxon>Agaricomycetes</taxon>
        <taxon>Russulales</taxon>
        <taxon>Russulaceae</taxon>
        <taxon>Lactarius</taxon>
    </lineage>
</organism>
<evidence type="ECO:0000313" key="4">
    <source>
        <dbReference type="Proteomes" id="UP001201163"/>
    </source>
</evidence>
<evidence type="ECO:0000313" key="3">
    <source>
        <dbReference type="EMBL" id="KAH8997438.1"/>
    </source>
</evidence>
<accession>A0AAD4QGG3</accession>
<evidence type="ECO:0000256" key="1">
    <source>
        <dbReference type="PROSITE-ProRule" id="PRU00266"/>
    </source>
</evidence>
<keyword evidence="1" id="KW-0694">RNA-binding</keyword>
<evidence type="ECO:0000259" key="2">
    <source>
        <dbReference type="PROSITE" id="PS50137"/>
    </source>
</evidence>
<dbReference type="Pfam" id="PF00035">
    <property type="entry name" value="dsrm"/>
    <property type="match status" value="1"/>
</dbReference>
<dbReference type="EMBL" id="JAKELL010000007">
    <property type="protein sequence ID" value="KAH8997438.1"/>
    <property type="molecule type" value="Genomic_DNA"/>
</dbReference>
<gene>
    <name evidence="3" type="ORF">EDB92DRAFT_1428406</name>
</gene>
<dbReference type="AlphaFoldDB" id="A0AAD4QGG3"/>
<keyword evidence="4" id="KW-1185">Reference proteome</keyword>
<feature type="domain" description="DRBM" evidence="2">
    <location>
        <begin position="5"/>
        <end position="74"/>
    </location>
</feature>
<sequence>MPSATGTIALNNFLQARRKLASLSWNDTTSGPAHAPQWLSVCKIDGKDISSGTGTHKHFSRDVAAERALAILTAEWA</sequence>
<proteinExistence type="predicted"/>
<dbReference type="Gene3D" id="3.30.160.20">
    <property type="match status" value="1"/>
</dbReference>
<name>A0AAD4QGG3_9AGAM</name>
<dbReference type="PROSITE" id="PS50137">
    <property type="entry name" value="DS_RBD"/>
    <property type="match status" value="1"/>
</dbReference>